<dbReference type="InterPro" id="IPR036640">
    <property type="entry name" value="ABC1_TM_sf"/>
</dbReference>
<dbReference type="SUPFAM" id="SSF90123">
    <property type="entry name" value="ABC transporter transmembrane region"/>
    <property type="match status" value="1"/>
</dbReference>
<accession>A0AAW9N065</accession>
<dbReference type="GO" id="GO:0005524">
    <property type="term" value="F:ATP binding"/>
    <property type="evidence" value="ECO:0007669"/>
    <property type="project" value="UniProtKB-KW"/>
</dbReference>
<evidence type="ECO:0000256" key="9">
    <source>
        <dbReference type="SAM" id="Phobius"/>
    </source>
</evidence>
<comment type="caution">
    <text evidence="12">The sequence shown here is derived from an EMBL/GenBank/DDBJ whole genome shotgun (WGS) entry which is preliminary data.</text>
</comment>
<evidence type="ECO:0000259" key="11">
    <source>
        <dbReference type="PROSITE" id="PS50929"/>
    </source>
</evidence>
<dbReference type="InterPro" id="IPR039421">
    <property type="entry name" value="Type_1_exporter"/>
</dbReference>
<feature type="transmembrane region" description="Helical" evidence="9">
    <location>
        <begin position="141"/>
        <end position="174"/>
    </location>
</feature>
<evidence type="ECO:0000256" key="2">
    <source>
        <dbReference type="ARBA" id="ARBA00022448"/>
    </source>
</evidence>
<organism evidence="12 13">
    <name type="scientific">Citroniella saccharovorans</name>
    <dbReference type="NCBI Taxonomy" id="2053367"/>
    <lineage>
        <taxon>Bacteria</taxon>
        <taxon>Bacillati</taxon>
        <taxon>Bacillota</taxon>
        <taxon>Tissierellia</taxon>
        <taxon>Tissierellales</taxon>
        <taxon>Peptoniphilaceae</taxon>
        <taxon>Citroniella</taxon>
    </lineage>
</organism>
<gene>
    <name evidence="12" type="ORF">VLK81_09370</name>
</gene>
<keyword evidence="7 9" id="KW-1133">Transmembrane helix</keyword>
<keyword evidence="13" id="KW-1185">Reference proteome</keyword>
<dbReference type="PROSITE" id="PS00211">
    <property type="entry name" value="ABC_TRANSPORTER_1"/>
    <property type="match status" value="1"/>
</dbReference>
<dbReference type="Pfam" id="PF00664">
    <property type="entry name" value="ABC_membrane"/>
    <property type="match status" value="1"/>
</dbReference>
<protein>
    <submittedName>
        <fullName evidence="12">ABC transporter ATP-binding protein</fullName>
    </submittedName>
</protein>
<proteinExistence type="predicted"/>
<dbReference type="InterPro" id="IPR003439">
    <property type="entry name" value="ABC_transporter-like_ATP-bd"/>
</dbReference>
<dbReference type="InterPro" id="IPR017871">
    <property type="entry name" value="ABC_transporter-like_CS"/>
</dbReference>
<evidence type="ECO:0000259" key="10">
    <source>
        <dbReference type="PROSITE" id="PS50893"/>
    </source>
</evidence>
<dbReference type="InterPro" id="IPR027417">
    <property type="entry name" value="P-loop_NTPase"/>
</dbReference>
<feature type="transmembrane region" description="Helical" evidence="9">
    <location>
        <begin position="278"/>
        <end position="296"/>
    </location>
</feature>
<dbReference type="FunFam" id="1.20.1560.10:FF:000011">
    <property type="entry name" value="Multidrug ABC transporter ATP-binding protein"/>
    <property type="match status" value="1"/>
</dbReference>
<evidence type="ECO:0000256" key="1">
    <source>
        <dbReference type="ARBA" id="ARBA00004651"/>
    </source>
</evidence>
<evidence type="ECO:0000256" key="7">
    <source>
        <dbReference type="ARBA" id="ARBA00022989"/>
    </source>
</evidence>
<dbReference type="InterPro" id="IPR011527">
    <property type="entry name" value="ABC1_TM_dom"/>
</dbReference>
<dbReference type="EMBL" id="JAYKOT010000003">
    <property type="protein sequence ID" value="MEB3430192.1"/>
    <property type="molecule type" value="Genomic_DNA"/>
</dbReference>
<dbReference type="Proteomes" id="UP001357733">
    <property type="component" value="Unassembled WGS sequence"/>
</dbReference>
<keyword evidence="5" id="KW-0547">Nucleotide-binding</keyword>
<keyword evidence="8 9" id="KW-0472">Membrane</keyword>
<feature type="domain" description="ABC transmembrane type-1" evidence="11">
    <location>
        <begin position="17"/>
        <end position="301"/>
    </location>
</feature>
<evidence type="ECO:0000313" key="13">
    <source>
        <dbReference type="Proteomes" id="UP001357733"/>
    </source>
</evidence>
<feature type="transmembrane region" description="Helical" evidence="9">
    <location>
        <begin position="248"/>
        <end position="266"/>
    </location>
</feature>
<comment type="subcellular location">
    <subcellularLocation>
        <location evidence="1">Cell membrane</location>
        <topology evidence="1">Multi-pass membrane protein</topology>
    </subcellularLocation>
</comment>
<dbReference type="Gene3D" id="3.40.50.300">
    <property type="entry name" value="P-loop containing nucleotide triphosphate hydrolases"/>
    <property type="match status" value="1"/>
</dbReference>
<dbReference type="FunFam" id="3.40.50.300:FF:000221">
    <property type="entry name" value="Multidrug ABC transporter ATP-binding protein"/>
    <property type="match status" value="1"/>
</dbReference>
<evidence type="ECO:0000313" key="12">
    <source>
        <dbReference type="EMBL" id="MEB3430192.1"/>
    </source>
</evidence>
<dbReference type="GO" id="GO:0016887">
    <property type="term" value="F:ATP hydrolysis activity"/>
    <property type="evidence" value="ECO:0007669"/>
    <property type="project" value="InterPro"/>
</dbReference>
<dbReference type="Pfam" id="PF00005">
    <property type="entry name" value="ABC_tran"/>
    <property type="match status" value="1"/>
</dbReference>
<dbReference type="GO" id="GO:0015421">
    <property type="term" value="F:ABC-type oligopeptide transporter activity"/>
    <property type="evidence" value="ECO:0007669"/>
    <property type="project" value="TreeGrafter"/>
</dbReference>
<dbReference type="PANTHER" id="PTHR43394:SF1">
    <property type="entry name" value="ATP-BINDING CASSETTE SUB-FAMILY B MEMBER 10, MITOCHONDRIAL"/>
    <property type="match status" value="1"/>
</dbReference>
<dbReference type="PROSITE" id="PS50929">
    <property type="entry name" value="ABC_TM1F"/>
    <property type="match status" value="1"/>
</dbReference>
<reference evidence="12 13" key="1">
    <citation type="submission" date="2024-01" db="EMBL/GenBank/DDBJ databases">
        <title>Complete genome sequence of Citroniella saccharovorans strain M6.X9, isolated from human fecal sample.</title>
        <authorList>
            <person name="Cheng G."/>
            <person name="Westerholm M."/>
            <person name="Schnurer A."/>
        </authorList>
    </citation>
    <scope>NUCLEOTIDE SEQUENCE [LARGE SCALE GENOMIC DNA]</scope>
    <source>
        <strain evidence="12 13">DSM 29873</strain>
    </source>
</reference>
<dbReference type="GO" id="GO:0005886">
    <property type="term" value="C:plasma membrane"/>
    <property type="evidence" value="ECO:0007669"/>
    <property type="project" value="UniProtKB-SubCell"/>
</dbReference>
<keyword evidence="6 12" id="KW-0067">ATP-binding</keyword>
<feature type="transmembrane region" description="Helical" evidence="9">
    <location>
        <begin position="57"/>
        <end position="78"/>
    </location>
</feature>
<dbReference type="SUPFAM" id="SSF52540">
    <property type="entry name" value="P-loop containing nucleoside triphosphate hydrolases"/>
    <property type="match status" value="1"/>
</dbReference>
<dbReference type="Gene3D" id="1.20.1560.10">
    <property type="entry name" value="ABC transporter type 1, transmembrane domain"/>
    <property type="match status" value="1"/>
</dbReference>
<keyword evidence="3" id="KW-1003">Cell membrane</keyword>
<dbReference type="InterPro" id="IPR003593">
    <property type="entry name" value="AAA+_ATPase"/>
</dbReference>
<evidence type="ECO:0000256" key="8">
    <source>
        <dbReference type="ARBA" id="ARBA00023136"/>
    </source>
</evidence>
<dbReference type="CDD" id="cd18541">
    <property type="entry name" value="ABC_6TM_TmrB_like"/>
    <property type="match status" value="1"/>
</dbReference>
<feature type="domain" description="ABC transporter" evidence="10">
    <location>
        <begin position="335"/>
        <end position="570"/>
    </location>
</feature>
<dbReference type="SMART" id="SM00382">
    <property type="entry name" value="AAA"/>
    <property type="match status" value="1"/>
</dbReference>
<evidence type="ECO:0000256" key="6">
    <source>
        <dbReference type="ARBA" id="ARBA00022840"/>
    </source>
</evidence>
<keyword evidence="4 9" id="KW-0812">Transmembrane</keyword>
<dbReference type="RefSeq" id="WP_324620382.1">
    <property type="nucleotide sequence ID" value="NZ_JAYKOT010000003.1"/>
</dbReference>
<name>A0AAW9N065_9FIRM</name>
<evidence type="ECO:0000256" key="5">
    <source>
        <dbReference type="ARBA" id="ARBA00022741"/>
    </source>
</evidence>
<evidence type="ECO:0000256" key="4">
    <source>
        <dbReference type="ARBA" id="ARBA00022692"/>
    </source>
</evidence>
<dbReference type="PROSITE" id="PS50893">
    <property type="entry name" value="ABC_TRANSPORTER_2"/>
    <property type="match status" value="1"/>
</dbReference>
<dbReference type="AlphaFoldDB" id="A0AAW9N065"/>
<feature type="transmembrane region" description="Helical" evidence="9">
    <location>
        <begin position="16"/>
        <end position="36"/>
    </location>
</feature>
<keyword evidence="2" id="KW-0813">Transport</keyword>
<evidence type="ECO:0000256" key="3">
    <source>
        <dbReference type="ARBA" id="ARBA00022475"/>
    </source>
</evidence>
<dbReference type="PANTHER" id="PTHR43394">
    <property type="entry name" value="ATP-DEPENDENT PERMEASE MDL1, MITOCHONDRIAL"/>
    <property type="match status" value="1"/>
</dbReference>
<sequence length="575" mass="66076">MFKKFRWFIDYYKKEYIIALTFLFLSDLVGLIPPYITGKLTDLIFKGEIGFDRFIKIILFTFFVVVVKYFFAMGWSYFINRASNEIEHETRDKLIRKFLKQQLRFFEVNSTGSLMSKSTGDVYALSDLAGPGTLSFFDSTVFPICIVIMMAVAIDFKLTIVSILPLPLLAILCIKIGDKIYEKYFIAQKSFDNLNDQVLEDVEGVRIIRTFNQKEKRYEAFTEKGEKLRDDNMNVAKLEALMAPLQRIIPALTFIIAISYGSYLIKINEISVGELVSFTYYLNMLIWPMYALGNFINMKEQAEASMDRIGEVLNYKEDYVDREDAVDLKDEVFDINFNSHSFSYPSNDIKRLKDIKLKIDAGRSVGILGKTGSGKSSLIKQLLNLYKMDTSTILLDNMPYDYYTTKSIRSKIGYVPQKYMIFSKTIRENIIFGDKSKDEKDLEWALTMADFKKDVDEFTDGYETLCGEQGISLSGGQKARLQLARALIKKPGILILDDTMSALDSETEKNILTNLKENFSGLTLLIASHRIVQVKDLDYIIVLEDGKIVEEGDSDALMANKAWYYKQYQIQSMEE</sequence>